<dbReference type="Proteomes" id="UP000233597">
    <property type="component" value="Unassembled WGS sequence"/>
</dbReference>
<dbReference type="AlphaFoldDB" id="A0A2N3KXH7"/>
<proteinExistence type="predicted"/>
<reference evidence="1 2" key="1">
    <citation type="submission" date="2017-09" db="EMBL/GenBank/DDBJ databases">
        <title>Biodiversity and function of Thalassospira species in the particle-attached aromatic-hydrocarbon-degrading consortia from the surface seawater of the South China Sea.</title>
        <authorList>
            <person name="Dong C."/>
            <person name="Liu R."/>
            <person name="Shao Z."/>
        </authorList>
    </citation>
    <scope>NUCLEOTIDE SEQUENCE [LARGE SCALE GENOMIC DNA]</scope>
    <source>
        <strain evidence="1 2">CSC1P2</strain>
    </source>
</reference>
<protein>
    <submittedName>
        <fullName evidence="1">Uncharacterized protein</fullName>
    </submittedName>
</protein>
<name>A0A2N3KXH7_9PROT</name>
<comment type="caution">
    <text evidence="1">The sequence shown here is derived from an EMBL/GenBank/DDBJ whole genome shotgun (WGS) entry which is preliminary data.</text>
</comment>
<organism evidence="1 2">
    <name type="scientific">Thalassospira marina</name>
    <dbReference type="NCBI Taxonomy" id="2048283"/>
    <lineage>
        <taxon>Bacteria</taxon>
        <taxon>Pseudomonadati</taxon>
        <taxon>Pseudomonadota</taxon>
        <taxon>Alphaproteobacteria</taxon>
        <taxon>Rhodospirillales</taxon>
        <taxon>Thalassospiraceae</taxon>
        <taxon>Thalassospira</taxon>
    </lineage>
</organism>
<evidence type="ECO:0000313" key="2">
    <source>
        <dbReference type="Proteomes" id="UP000233597"/>
    </source>
</evidence>
<evidence type="ECO:0000313" key="1">
    <source>
        <dbReference type="EMBL" id="PKR55203.1"/>
    </source>
</evidence>
<gene>
    <name evidence="1" type="ORF">COO20_03175</name>
</gene>
<accession>A0A2N3KXH7</accession>
<dbReference type="EMBL" id="NWTK01000002">
    <property type="protein sequence ID" value="PKR55203.1"/>
    <property type="molecule type" value="Genomic_DNA"/>
</dbReference>
<sequence>MCGPLARIGRCDWIEVSLLFSLPGQALVRCAIPYLSSYFFQKYNDRYIQDLIDNGVAVN</sequence>